<dbReference type="EMBL" id="CAJOBD010009870">
    <property type="protein sequence ID" value="CAF4143199.1"/>
    <property type="molecule type" value="Genomic_DNA"/>
</dbReference>
<organism evidence="2 3">
    <name type="scientific">Rotaria sordida</name>
    <dbReference type="NCBI Taxonomy" id="392033"/>
    <lineage>
        <taxon>Eukaryota</taxon>
        <taxon>Metazoa</taxon>
        <taxon>Spiralia</taxon>
        <taxon>Gnathifera</taxon>
        <taxon>Rotifera</taxon>
        <taxon>Eurotatoria</taxon>
        <taxon>Bdelloidea</taxon>
        <taxon>Philodinida</taxon>
        <taxon>Philodinidae</taxon>
        <taxon>Rotaria</taxon>
    </lineage>
</organism>
<keyword evidence="1" id="KW-1133">Transmembrane helix</keyword>
<feature type="non-terminal residue" evidence="2">
    <location>
        <position position="1"/>
    </location>
</feature>
<feature type="transmembrane region" description="Helical" evidence="1">
    <location>
        <begin position="65"/>
        <end position="86"/>
    </location>
</feature>
<accession>A0A819XMZ4</accession>
<feature type="transmembrane region" description="Helical" evidence="1">
    <location>
        <begin position="26"/>
        <end position="45"/>
    </location>
</feature>
<dbReference type="Proteomes" id="UP000663836">
    <property type="component" value="Unassembled WGS sequence"/>
</dbReference>
<gene>
    <name evidence="2" type="ORF">JBS370_LOCUS33600</name>
</gene>
<reference evidence="2" key="1">
    <citation type="submission" date="2021-02" db="EMBL/GenBank/DDBJ databases">
        <authorList>
            <person name="Nowell W R."/>
        </authorList>
    </citation>
    <scope>NUCLEOTIDE SEQUENCE</scope>
</reference>
<dbReference type="AlphaFoldDB" id="A0A819XMZ4"/>
<evidence type="ECO:0000256" key="1">
    <source>
        <dbReference type="SAM" id="Phobius"/>
    </source>
</evidence>
<name>A0A819XMZ4_9BILA</name>
<proteinExistence type="predicted"/>
<sequence>SIIEILRLANITLFISTCCNRSSVGCATYVMIKNILAFIFSAVLIDFDRRFINGQLSDYTTAQLAASVIILVSSLVFIAIYIYVYIRAVNDDRGGNNENFPSSGQRQTYAIPQANRPYKVPPPTEYQEEATYRERNIMRSVDGLRTVVCQNCGTTIDIPERL</sequence>
<evidence type="ECO:0000313" key="3">
    <source>
        <dbReference type="Proteomes" id="UP000663836"/>
    </source>
</evidence>
<evidence type="ECO:0000313" key="2">
    <source>
        <dbReference type="EMBL" id="CAF4143199.1"/>
    </source>
</evidence>
<keyword evidence="1" id="KW-0812">Transmembrane</keyword>
<protein>
    <submittedName>
        <fullName evidence="2">Uncharacterized protein</fullName>
    </submittedName>
</protein>
<comment type="caution">
    <text evidence="2">The sequence shown here is derived from an EMBL/GenBank/DDBJ whole genome shotgun (WGS) entry which is preliminary data.</text>
</comment>
<keyword evidence="1" id="KW-0472">Membrane</keyword>